<evidence type="ECO:0000313" key="3">
    <source>
        <dbReference type="Proteomes" id="UP000000851"/>
    </source>
</evidence>
<dbReference type="AlphaFoldDB" id="C7QHY0"/>
<dbReference type="InParanoid" id="C7QHY0"/>
<dbReference type="HOGENOM" id="CLU_3249003_0_0_11"/>
<dbReference type="KEGG" id="cai:Caci_4161"/>
<feature type="region of interest" description="Disordered" evidence="1">
    <location>
        <begin position="1"/>
        <end position="42"/>
    </location>
</feature>
<sequence length="42" mass="4822">MIPQELHEEAGRQARDERTARDAARNPALPAHVMREMARRLA</sequence>
<feature type="compositionally biased region" description="Basic and acidic residues" evidence="1">
    <location>
        <begin position="33"/>
        <end position="42"/>
    </location>
</feature>
<evidence type="ECO:0000256" key="1">
    <source>
        <dbReference type="SAM" id="MobiDB-lite"/>
    </source>
</evidence>
<reference evidence="2 3" key="1">
    <citation type="journal article" date="2009" name="Stand. Genomic Sci.">
        <title>Complete genome sequence of Catenulispora acidiphila type strain (ID 139908).</title>
        <authorList>
            <person name="Copeland A."/>
            <person name="Lapidus A."/>
            <person name="Glavina Del Rio T."/>
            <person name="Nolan M."/>
            <person name="Lucas S."/>
            <person name="Chen F."/>
            <person name="Tice H."/>
            <person name="Cheng J.F."/>
            <person name="Bruce D."/>
            <person name="Goodwin L."/>
            <person name="Pitluck S."/>
            <person name="Mikhailova N."/>
            <person name="Pati A."/>
            <person name="Ivanova N."/>
            <person name="Mavromatis K."/>
            <person name="Chen A."/>
            <person name="Palaniappan K."/>
            <person name="Chain P."/>
            <person name="Land M."/>
            <person name="Hauser L."/>
            <person name="Chang Y.J."/>
            <person name="Jeffries C.D."/>
            <person name="Chertkov O."/>
            <person name="Brettin T."/>
            <person name="Detter J.C."/>
            <person name="Han C."/>
            <person name="Ali Z."/>
            <person name="Tindall B.J."/>
            <person name="Goker M."/>
            <person name="Bristow J."/>
            <person name="Eisen J.A."/>
            <person name="Markowitz V."/>
            <person name="Hugenholtz P."/>
            <person name="Kyrpides N.C."/>
            <person name="Klenk H.P."/>
        </authorList>
    </citation>
    <scope>NUCLEOTIDE SEQUENCE [LARGE SCALE GENOMIC DNA]</scope>
    <source>
        <strain evidence="3">DSM 44928 / JCM 14897 / NBRC 102108 / NRRL B-24433 / ID139908</strain>
    </source>
</reference>
<dbReference type="EMBL" id="CP001700">
    <property type="protein sequence ID" value="ACU73025.1"/>
    <property type="molecule type" value="Genomic_DNA"/>
</dbReference>
<protein>
    <submittedName>
        <fullName evidence="2">Uncharacterized protein</fullName>
    </submittedName>
</protein>
<evidence type="ECO:0000313" key="2">
    <source>
        <dbReference type="EMBL" id="ACU73025.1"/>
    </source>
</evidence>
<gene>
    <name evidence="2" type="ordered locus">Caci_4161</name>
</gene>
<organism evidence="2 3">
    <name type="scientific">Catenulispora acidiphila (strain DSM 44928 / JCM 14897 / NBRC 102108 / NRRL B-24433 / ID139908)</name>
    <dbReference type="NCBI Taxonomy" id="479433"/>
    <lineage>
        <taxon>Bacteria</taxon>
        <taxon>Bacillati</taxon>
        <taxon>Actinomycetota</taxon>
        <taxon>Actinomycetes</taxon>
        <taxon>Catenulisporales</taxon>
        <taxon>Catenulisporaceae</taxon>
        <taxon>Catenulispora</taxon>
    </lineage>
</organism>
<accession>C7QHY0</accession>
<proteinExistence type="predicted"/>
<dbReference type="STRING" id="479433.Caci_4161"/>
<feature type="compositionally biased region" description="Basic and acidic residues" evidence="1">
    <location>
        <begin position="1"/>
        <end position="24"/>
    </location>
</feature>
<dbReference type="Proteomes" id="UP000000851">
    <property type="component" value="Chromosome"/>
</dbReference>
<name>C7QHY0_CATAD</name>
<keyword evidence="3" id="KW-1185">Reference proteome</keyword>